<dbReference type="RefSeq" id="WP_211086230.1">
    <property type="nucleotide sequence ID" value="NZ_JAFDST010000004.1"/>
</dbReference>
<dbReference type="Gene3D" id="3.60.21.10">
    <property type="match status" value="1"/>
</dbReference>
<feature type="region of interest" description="Disordered" evidence="6">
    <location>
        <begin position="1826"/>
        <end position="1926"/>
    </location>
</feature>
<feature type="compositionally biased region" description="Basic and acidic residues" evidence="6">
    <location>
        <begin position="1845"/>
        <end position="1894"/>
    </location>
</feature>
<accession>A0ABS4CZZ3</accession>
<evidence type="ECO:0000259" key="10">
    <source>
        <dbReference type="PROSITE" id="PS51841"/>
    </source>
</evidence>
<dbReference type="PROSITE" id="PS50847">
    <property type="entry name" value="GRAM_POS_ANCHORING"/>
    <property type="match status" value="1"/>
</dbReference>
<dbReference type="SUPFAM" id="SSF74853">
    <property type="entry name" value="Lamin A/C globular tail domain"/>
    <property type="match status" value="1"/>
</dbReference>
<evidence type="ECO:0000256" key="7">
    <source>
        <dbReference type="SAM" id="Phobius"/>
    </source>
</evidence>
<keyword evidence="2" id="KW-0134">Cell wall</keyword>
<feature type="domain" description="LTD" evidence="10">
    <location>
        <begin position="636"/>
        <end position="813"/>
    </location>
</feature>
<organism evidence="11 12">
    <name type="scientific">Bacillus capparidis</name>
    <dbReference type="NCBI Taxonomy" id="1840411"/>
    <lineage>
        <taxon>Bacteria</taxon>
        <taxon>Bacillati</taxon>
        <taxon>Bacillota</taxon>
        <taxon>Bacilli</taxon>
        <taxon>Bacillales</taxon>
        <taxon>Bacillaceae</taxon>
        <taxon>Bacillus</taxon>
    </lineage>
</organism>
<dbReference type="InterPro" id="IPR001322">
    <property type="entry name" value="Lamin_tail_dom"/>
</dbReference>
<keyword evidence="5" id="KW-0572">Peptidoglycan-anchor</keyword>
<dbReference type="InterPro" id="IPR029052">
    <property type="entry name" value="Metallo-depent_PP-like"/>
</dbReference>
<evidence type="ECO:0000256" key="5">
    <source>
        <dbReference type="ARBA" id="ARBA00023088"/>
    </source>
</evidence>
<dbReference type="SUPFAM" id="SSF56300">
    <property type="entry name" value="Metallo-dependent phosphatases"/>
    <property type="match status" value="1"/>
</dbReference>
<dbReference type="NCBIfam" id="TIGR01167">
    <property type="entry name" value="LPXTG_anchor"/>
    <property type="match status" value="1"/>
</dbReference>
<dbReference type="InterPro" id="IPR036415">
    <property type="entry name" value="Lamin_tail_dom_sf"/>
</dbReference>
<keyword evidence="4 8" id="KW-0732">Signal</keyword>
<dbReference type="Proteomes" id="UP000674416">
    <property type="component" value="Unassembled WGS sequence"/>
</dbReference>
<evidence type="ECO:0000256" key="8">
    <source>
        <dbReference type="SAM" id="SignalP"/>
    </source>
</evidence>
<feature type="signal peptide" evidence="8">
    <location>
        <begin position="1"/>
        <end position="25"/>
    </location>
</feature>
<evidence type="ECO:0000256" key="2">
    <source>
        <dbReference type="ARBA" id="ARBA00022512"/>
    </source>
</evidence>
<dbReference type="Pfam" id="PF00932">
    <property type="entry name" value="LTD"/>
    <property type="match status" value="1"/>
</dbReference>
<reference evidence="11 12" key="1">
    <citation type="submission" date="2021-01" db="EMBL/GenBank/DDBJ databases">
        <title>Genomic Encyclopedia of Type Strains, Phase IV (KMG-IV): sequencing the most valuable type-strain genomes for metagenomic binning, comparative biology and taxonomic classification.</title>
        <authorList>
            <person name="Goeker M."/>
        </authorList>
    </citation>
    <scope>NUCLEOTIDE SEQUENCE [LARGE SCALE GENOMIC DNA]</scope>
    <source>
        <strain evidence="11 12">DSM 103394</strain>
    </source>
</reference>
<dbReference type="EMBL" id="JAFDST010000004">
    <property type="protein sequence ID" value="MBP1082957.1"/>
    <property type="molecule type" value="Genomic_DNA"/>
</dbReference>
<evidence type="ECO:0000256" key="4">
    <source>
        <dbReference type="ARBA" id="ARBA00022729"/>
    </source>
</evidence>
<evidence type="ECO:0000259" key="9">
    <source>
        <dbReference type="PROSITE" id="PS50847"/>
    </source>
</evidence>
<feature type="transmembrane region" description="Helical" evidence="7">
    <location>
        <begin position="1933"/>
        <end position="1953"/>
    </location>
</feature>
<dbReference type="Gene3D" id="2.60.40.10">
    <property type="entry name" value="Immunoglobulins"/>
    <property type="match status" value="1"/>
</dbReference>
<keyword evidence="7" id="KW-0472">Membrane</keyword>
<dbReference type="PANTHER" id="PTHR43143">
    <property type="entry name" value="METALLOPHOSPHOESTERASE, CALCINEURIN SUPERFAMILY"/>
    <property type="match status" value="1"/>
</dbReference>
<evidence type="ECO:0000256" key="3">
    <source>
        <dbReference type="ARBA" id="ARBA00022525"/>
    </source>
</evidence>
<dbReference type="Pfam" id="PF00746">
    <property type="entry name" value="Gram_pos_anchor"/>
    <property type="match status" value="1"/>
</dbReference>
<name>A0ABS4CZZ3_9BACI</name>
<keyword evidence="3" id="KW-0964">Secreted</keyword>
<protein>
    <submittedName>
        <fullName evidence="11">LPXTG-motif cell wall-anchored protein</fullName>
    </submittedName>
</protein>
<evidence type="ECO:0000256" key="6">
    <source>
        <dbReference type="SAM" id="MobiDB-lite"/>
    </source>
</evidence>
<keyword evidence="7" id="KW-1133">Transmembrane helix</keyword>
<feature type="compositionally biased region" description="Polar residues" evidence="6">
    <location>
        <begin position="224"/>
        <end position="236"/>
    </location>
</feature>
<dbReference type="InterPro" id="IPR019931">
    <property type="entry name" value="LPXTG_anchor"/>
</dbReference>
<dbReference type="PANTHER" id="PTHR43143:SF5">
    <property type="entry name" value="SECRETED PROTEIN"/>
    <property type="match status" value="1"/>
</dbReference>
<dbReference type="InterPro" id="IPR013783">
    <property type="entry name" value="Ig-like_fold"/>
</dbReference>
<keyword evidence="12" id="KW-1185">Reference proteome</keyword>
<feature type="chain" id="PRO_5046188877" evidence="8">
    <location>
        <begin position="26"/>
        <end position="1960"/>
    </location>
</feature>
<feature type="compositionally biased region" description="Acidic residues" evidence="6">
    <location>
        <begin position="1913"/>
        <end position="1923"/>
    </location>
</feature>
<evidence type="ECO:0000313" key="12">
    <source>
        <dbReference type="Proteomes" id="UP000674416"/>
    </source>
</evidence>
<dbReference type="InterPro" id="IPR051918">
    <property type="entry name" value="STPP_CPPED1"/>
</dbReference>
<sequence length="1960" mass="217943">MRRRMLSMLLCLSLFGTTFASSANAVGNVNQRLVPLHVDKSSKPLSITEVYSDDKASPKIEGAGDQDLFEYVEIYNNTNEKADFNKLYGISYSYDSKHKDLSVASADKNDGNVIIPANSPAVFWVERTNESISGAARNLTEADFRNYHNIPDNVPVFKVRGQDGIADSDGDFIISKKDNKEDVLSEVSYTKQDVADGKSLHLRVPASGTKSQSYKQKGEPTAGTIENEQFVPQKNSEPIIKHKPADSVEQGSDLKVSAEASDTDGDPLTVKLFYKSKESNDYKEYQMKKESGTKYTYTIPAKELSGNKASYYITASDGKASVQSDEFATAIDEKKASLKKAGSQDNKPAMPVLLTEVYPNDKAHSDIAGAGSNDLYEYVEIYNNTSSDINFNERYKVRYNFVSNLKDLSVTSVTDSQDKNVIIPANNPAVLWVERTSGSITGDAKNVTEADFRAYHNIPESVPVFKLRGQDGLANADRGFQITNKENNNEIISEVFYTNDDVADGKSQHLRVPKSGSLLVNYLQKGNTSAGDVAPDQLIPSENKEPLIQHQPLESVKAESDFKVTAEATDADSDPLTLKLYYKTSESAEYTKKEMTKESGSNFSYTIPKDELSGSKVSYYLEASDGETVSRSTDYVVPVHGANPKTPPVLITEIAPHPAGDFRLGTGNQYEFIEFYNNSDKPLNLKGYSLFYLYPGNTDPKQWTIPVDTNIEPYSTGVIWFAKEAISAGFTNVADFNTHYNSTLKDNDVIFYDNSKPADFNLPNATNRGYAISSSDSVNDIVVEAWYDSANASSPDRLVNDVRNGVIRYSYPDSGKKMERLDTRNYANPGNLDKGQVPLIDGNDMIAPSIKHDQLIYNVEKNNATKITIESDEELSKSELKYGLTTDKGTDFTGSMDLTLKEKSDGRYVYEGSLTISEPGTYRYMIVAEDKSGNVTKFPYNSLGNVLTVNEKGREVALPEKGLSLNEGAMLKENVGFYAYGEHANDEITVTLNGDPLNLRPALPGPVQFGFQSRSIDQIYQASASAKNPAGESKFIERLLPKYLQEAWYLYDVSPDYFVSNQSVSIHTGNENMPYDLDTHDKYFGKTNYDDFDVKNVHIILPDGTLVKPETVRNYLGSKSETEVSYSENVYFPLGDGGGGSSGNLNKPLISEFKFPIPSDKYTARYSEIDTSKLADGTYSLEMKIGNDSIQKVETKIDNTKPVIKGIKYGTEDYLEDSKSPKGPITFSVEADDNLTGISKVEAKLDDKKISLPYETSSAILSPGEHVISVTAYDGAGNQATKSVTFNINEEKPLEPGQVSPEDFADSVSRNATLRAKVTDPSGDRMDVGFYKGSKYDFARKGHIKGFTNIADREPPLTVAPSGETAIEKNDQAKIAYEDGKYLVNDSPSGFPYHRFEISVDEQLNNGSTVELYWKGKTLPNRKVTLYAWDYQEEKWQALKAETGNAEEKDIVLSSEVEIGKYVKNGKIQAMVQDEIKNPNDPFTMLWFTDTQFYAESYPHIFDTLGDWIVDEYKKGSFEYAINTGDLVNKANDDAQWKVADSNLKKLDDAGVPYGVLGGNHDVIIDGVDYSYYKKYVGADRYKNKPWFGGDMDNNRNHYDLVSFGGHDFIILYIGFGTEDTPETIAWANEVLKKHSDRNAILAMHAYLEGNATLSKMAQNVFDQVVKQNDNVLMTVSGHYHGANRRVSTVTNSDGSKRQVLEMLSDYQGGPEGGQGYVRFLTFDPEAGKLDVVTYSPYKNDYNFFDDGDVDTFTEDIQLKDYNKRVATDYFAANVYSNEKIGEHKNVESGGIASAKWRNLKANETYFWYMNITDQYGATRRSDIYRFSTGPAESPNPPGDDGGDDKDPIDKDPNDKNPIDKDPVDKDPNEKDPVDKDPSDKDPIDKNPDDKDPINTDPVDYNPDDHDQQNDDNGQDESFDPIDENLPNTATNVYNWLAAGGILLIAGTLLLVIRRRKMFN</sequence>
<feature type="region of interest" description="Disordered" evidence="6">
    <location>
        <begin position="204"/>
        <end position="262"/>
    </location>
</feature>
<feature type="domain" description="Gram-positive cocci surface proteins LPxTG" evidence="9">
    <location>
        <begin position="1926"/>
        <end position="1960"/>
    </location>
</feature>
<comment type="subcellular location">
    <subcellularLocation>
        <location evidence="1">Secreted</location>
        <location evidence="1">Cell wall</location>
        <topology evidence="1">Peptidoglycan-anchor</topology>
    </subcellularLocation>
</comment>
<gene>
    <name evidence="11" type="ORF">JOC74_003467</name>
</gene>
<proteinExistence type="predicted"/>
<dbReference type="PROSITE" id="PS51841">
    <property type="entry name" value="LTD"/>
    <property type="match status" value="1"/>
</dbReference>
<comment type="caution">
    <text evidence="11">The sequence shown here is derived from an EMBL/GenBank/DDBJ whole genome shotgun (WGS) entry which is preliminary data.</text>
</comment>
<evidence type="ECO:0000256" key="1">
    <source>
        <dbReference type="ARBA" id="ARBA00004168"/>
    </source>
</evidence>
<keyword evidence="7" id="KW-0812">Transmembrane</keyword>
<evidence type="ECO:0000313" key="11">
    <source>
        <dbReference type="EMBL" id="MBP1082957.1"/>
    </source>
</evidence>